<sequence length="158" mass="17522">MVSYEKVRQALRTSTIAVAVLNILSIILGLFGILSALSLRRAIQNGTIEQYKLSAKELAAIKQSITSTAIMITVVVVIINITIAVFCFINLSKLRQEQTVSSIPYYLGLAVSTFNIAYFLIFNQLAVLPLLIQAAYIVLYFYAIQKARTLAGKEKEEE</sequence>
<feature type="transmembrane region" description="Helical" evidence="1">
    <location>
        <begin position="127"/>
        <end position="144"/>
    </location>
</feature>
<reference evidence="2 3" key="1">
    <citation type="submission" date="2020-04" db="EMBL/GenBank/DDBJ databases">
        <title>MicrobeNet Type strains.</title>
        <authorList>
            <person name="Nicholson A.C."/>
        </authorList>
    </citation>
    <scope>NUCLEOTIDE SEQUENCE [LARGE SCALE GENOMIC DNA]</scope>
    <source>
        <strain evidence="2 3">DSM 22768</strain>
    </source>
</reference>
<feature type="transmembrane region" description="Helical" evidence="1">
    <location>
        <begin position="16"/>
        <end position="37"/>
    </location>
</feature>
<keyword evidence="1" id="KW-0812">Transmembrane</keyword>
<organism evidence="2 3">
    <name type="scientific">Streptococcus ratti</name>
    <dbReference type="NCBI Taxonomy" id="1341"/>
    <lineage>
        <taxon>Bacteria</taxon>
        <taxon>Bacillati</taxon>
        <taxon>Bacillota</taxon>
        <taxon>Bacilli</taxon>
        <taxon>Lactobacillales</taxon>
        <taxon>Streptococcaceae</taxon>
        <taxon>Streptococcus</taxon>
    </lineage>
</organism>
<keyword evidence="1" id="KW-1133">Transmembrane helix</keyword>
<accession>A0A7X9LEA9</accession>
<evidence type="ECO:0008006" key="4">
    <source>
        <dbReference type="Google" id="ProtNLM"/>
    </source>
</evidence>
<evidence type="ECO:0000313" key="2">
    <source>
        <dbReference type="EMBL" id="NMD49671.1"/>
    </source>
</evidence>
<feature type="transmembrane region" description="Helical" evidence="1">
    <location>
        <begin position="69"/>
        <end position="91"/>
    </location>
</feature>
<dbReference type="EMBL" id="JABASA010000019">
    <property type="protein sequence ID" value="NMD49671.1"/>
    <property type="molecule type" value="Genomic_DNA"/>
</dbReference>
<protein>
    <recommendedName>
        <fullName evidence="4">DUF2127 domain-containing protein</fullName>
    </recommendedName>
</protein>
<proteinExistence type="predicted"/>
<dbReference type="Proteomes" id="UP000532121">
    <property type="component" value="Unassembled WGS sequence"/>
</dbReference>
<dbReference type="AlphaFoldDB" id="A0A7X9LEA9"/>
<evidence type="ECO:0000313" key="3">
    <source>
        <dbReference type="Proteomes" id="UP000532121"/>
    </source>
</evidence>
<name>A0A7X9LEA9_STRRT</name>
<dbReference type="RefSeq" id="WP_193523843.1">
    <property type="nucleotide sequence ID" value="NZ_JABASA010000019.1"/>
</dbReference>
<gene>
    <name evidence="2" type="ORF">HHO37_08360</name>
</gene>
<evidence type="ECO:0000256" key="1">
    <source>
        <dbReference type="SAM" id="Phobius"/>
    </source>
</evidence>
<feature type="transmembrane region" description="Helical" evidence="1">
    <location>
        <begin position="103"/>
        <end position="121"/>
    </location>
</feature>
<keyword evidence="1" id="KW-0472">Membrane</keyword>
<comment type="caution">
    <text evidence="2">The sequence shown here is derived from an EMBL/GenBank/DDBJ whole genome shotgun (WGS) entry which is preliminary data.</text>
</comment>